<dbReference type="SUPFAM" id="SSF53613">
    <property type="entry name" value="Ribokinase-like"/>
    <property type="match status" value="1"/>
</dbReference>
<evidence type="ECO:0000313" key="9">
    <source>
        <dbReference type="EMBL" id="KNZ48512.1"/>
    </source>
</evidence>
<evidence type="ECO:0000313" key="10">
    <source>
        <dbReference type="Proteomes" id="UP000037035"/>
    </source>
</evidence>
<dbReference type="InterPro" id="IPR011611">
    <property type="entry name" value="PfkB_dom"/>
</dbReference>
<evidence type="ECO:0000256" key="7">
    <source>
        <dbReference type="ARBA" id="ARBA00023295"/>
    </source>
</evidence>
<keyword evidence="3" id="KW-0418">Kinase</keyword>
<dbReference type="AlphaFoldDB" id="A0A0L6UJR5"/>
<dbReference type="InterPro" id="IPR007342">
    <property type="entry name" value="PsuG"/>
</dbReference>
<dbReference type="PROSITE" id="PS00584">
    <property type="entry name" value="PFKB_KINASES_2"/>
    <property type="match status" value="1"/>
</dbReference>
<dbReference type="EMBL" id="LAVV01010841">
    <property type="protein sequence ID" value="KNZ48512.1"/>
    <property type="molecule type" value="Genomic_DNA"/>
</dbReference>
<dbReference type="OrthoDB" id="198885at2759"/>
<dbReference type="GO" id="GO:0046872">
    <property type="term" value="F:metal ion binding"/>
    <property type="evidence" value="ECO:0007669"/>
    <property type="project" value="UniProtKB-KW"/>
</dbReference>
<evidence type="ECO:0000256" key="5">
    <source>
        <dbReference type="ARBA" id="ARBA00023211"/>
    </source>
</evidence>
<accession>A0A0L6UJR5</accession>
<dbReference type="InterPro" id="IPR022830">
    <property type="entry name" value="Indigdn_synthA-like"/>
</dbReference>
<evidence type="ECO:0000256" key="3">
    <source>
        <dbReference type="ARBA" id="ARBA00022777"/>
    </source>
</evidence>
<dbReference type="STRING" id="27349.A0A0L6UJR5"/>
<keyword evidence="4" id="KW-0378">Hydrolase</keyword>
<dbReference type="InterPro" id="IPR002173">
    <property type="entry name" value="Carboh/pur_kinase_PfkB_CS"/>
</dbReference>
<evidence type="ECO:0000259" key="8">
    <source>
        <dbReference type="Pfam" id="PF00294"/>
    </source>
</evidence>
<evidence type="ECO:0000256" key="2">
    <source>
        <dbReference type="ARBA" id="ARBA00022723"/>
    </source>
</evidence>
<dbReference type="PANTHER" id="PTHR42909">
    <property type="entry name" value="ZGC:136858"/>
    <property type="match status" value="1"/>
</dbReference>
<dbReference type="InterPro" id="IPR029056">
    <property type="entry name" value="Ribokinase-like"/>
</dbReference>
<dbReference type="PANTHER" id="PTHR42909:SF1">
    <property type="entry name" value="CARBOHYDRATE KINASE PFKB DOMAIN-CONTAINING PROTEIN"/>
    <property type="match status" value="1"/>
</dbReference>
<protein>
    <recommendedName>
        <fullName evidence="8">Carbohydrate kinase PfkB domain-containing protein</fullName>
    </recommendedName>
</protein>
<keyword evidence="7" id="KW-0326">Glycosidase</keyword>
<evidence type="ECO:0000256" key="4">
    <source>
        <dbReference type="ARBA" id="ARBA00022801"/>
    </source>
</evidence>
<feature type="domain" description="Carbohydrate kinase PfkB" evidence="8">
    <location>
        <begin position="364"/>
        <end position="469"/>
    </location>
</feature>
<evidence type="ECO:0000256" key="6">
    <source>
        <dbReference type="ARBA" id="ARBA00023239"/>
    </source>
</evidence>
<evidence type="ECO:0000256" key="1">
    <source>
        <dbReference type="ARBA" id="ARBA00022679"/>
    </source>
</evidence>
<dbReference type="Pfam" id="PF04227">
    <property type="entry name" value="Indigoidine_A"/>
    <property type="match status" value="1"/>
</dbReference>
<keyword evidence="5" id="KW-0464">Manganese</keyword>
<dbReference type="GO" id="GO:0016798">
    <property type="term" value="F:hydrolase activity, acting on glycosyl bonds"/>
    <property type="evidence" value="ECO:0007669"/>
    <property type="project" value="UniProtKB-KW"/>
</dbReference>
<dbReference type="Proteomes" id="UP000037035">
    <property type="component" value="Unassembled WGS sequence"/>
</dbReference>
<dbReference type="GO" id="GO:0016301">
    <property type="term" value="F:kinase activity"/>
    <property type="evidence" value="ECO:0007669"/>
    <property type="project" value="UniProtKB-KW"/>
</dbReference>
<dbReference type="HAMAP" id="MF_01876">
    <property type="entry name" value="PsiMP_glycosidase"/>
    <property type="match status" value="1"/>
</dbReference>
<organism evidence="9 10">
    <name type="scientific">Puccinia sorghi</name>
    <dbReference type="NCBI Taxonomy" id="27349"/>
    <lineage>
        <taxon>Eukaryota</taxon>
        <taxon>Fungi</taxon>
        <taxon>Dikarya</taxon>
        <taxon>Basidiomycota</taxon>
        <taxon>Pucciniomycotina</taxon>
        <taxon>Pucciniomycetes</taxon>
        <taxon>Pucciniales</taxon>
        <taxon>Pucciniaceae</taxon>
        <taxon>Puccinia</taxon>
    </lineage>
</organism>
<name>A0A0L6UJR5_9BASI</name>
<dbReference type="SUPFAM" id="SSF110581">
    <property type="entry name" value="Indigoidine synthase A-like"/>
    <property type="match status" value="1"/>
</dbReference>
<keyword evidence="2" id="KW-0479">Metal-binding</keyword>
<dbReference type="Gene3D" id="3.40.1190.20">
    <property type="match status" value="1"/>
</dbReference>
<dbReference type="Pfam" id="PF00294">
    <property type="entry name" value="PfkB"/>
    <property type="match status" value="1"/>
</dbReference>
<keyword evidence="1" id="KW-0808">Transferase</keyword>
<comment type="caution">
    <text evidence="9">The sequence shown here is derived from an EMBL/GenBank/DDBJ whole genome shotgun (WGS) entry which is preliminary data.</text>
</comment>
<keyword evidence="6" id="KW-0456">Lyase</keyword>
<dbReference type="Gene3D" id="3.40.1790.10">
    <property type="entry name" value="Indigoidine synthase domain"/>
    <property type="match status" value="1"/>
</dbReference>
<dbReference type="VEuPathDB" id="FungiDB:VP01_560g5"/>
<dbReference type="GO" id="GO:0004730">
    <property type="term" value="F:pseudouridylate synthase activity"/>
    <property type="evidence" value="ECO:0007669"/>
    <property type="project" value="InterPro"/>
</dbReference>
<keyword evidence="10" id="KW-1185">Reference proteome</keyword>
<reference evidence="9 10" key="1">
    <citation type="submission" date="2015-08" db="EMBL/GenBank/DDBJ databases">
        <title>Next Generation Sequencing and Analysis of the Genome of Puccinia sorghi L Schw, the Causal Agent of Maize Common Rust.</title>
        <authorList>
            <person name="Rochi L."/>
            <person name="Burguener G."/>
            <person name="Darino M."/>
            <person name="Turjanski A."/>
            <person name="Kreff E."/>
            <person name="Dieguez M.J."/>
            <person name="Sacco F."/>
        </authorList>
    </citation>
    <scope>NUCLEOTIDE SEQUENCE [LARGE SCALE GENOMIC DNA]</scope>
    <source>
        <strain evidence="9 10">RO10H11247</strain>
    </source>
</reference>
<proteinExistence type="inferred from homology"/>
<sequence>MTLSNKNSEYNEFDGELVPQFISARRQRQPVIALESTILTHGLPTSTAQHLHIQLEQLASNYHVTPIHIALINGRIKLGLSPEDLHHLLHPLPPTNSLKIGRRDLPFAIAQKFSGGTTVSATMAIAHLAGIKVFATGGIGGVHRRATQTMDISSDLSELARTPVAVVCAGVKSILDIPLTLEYLETLGVPVISFSDTKEFPAFYSPKSGHELIEESFCQAPFHSSSTLECAQAIYNSDLLDLKSGTLVAVPIPNQSTDSGQVIQDAVERAVLESEKLGLNTLGKSVTPWLLNRVKELSHGKSLDANIALIKNNVMVASQIAKDYNDIILASEKSPPSTIPSSTVTPATVKEEAVKPVEEGCKMMVIGAAAMDITSRPSTDDVINPLSTGSTSSGSVQMSAGGVALNIARASHGLGVRDVMLVSQLGTNCTFGDFLLNHLASLGLRVDGIHRNHQASTGIVNMFLDRNGELLGGVADLKSLENIDYQRLLQTCHESDSVITAYEPTSVVKSCKIMKGLVGTYAGTRGEKKLTMMFPNLQELTEIHERGMRDVEELESVRYFRSIQALQVDEGFLERVRKTGPGWVAESGTLQMGLKLLPLVDLMVVKNGAKGLVLMAAKPKTRSSPIQRLFPCSNNRGDDDVQDPWIMNRAQTLCFKHFPALDAAPGPINVTGAGDSLCAAILAALATHPFQPEAAFDWDLVIRIAQRNSANLAWDIPVSLTAKGYVPGQD</sequence>
<gene>
    <name evidence="9" type="ORF">VP01_560g5</name>
</gene>
<dbReference type="GO" id="GO:0005737">
    <property type="term" value="C:cytoplasm"/>
    <property type="evidence" value="ECO:0007669"/>
    <property type="project" value="TreeGrafter"/>
</dbReference>